<keyword evidence="4" id="KW-0808">Transferase</keyword>
<feature type="region of interest" description="Disordered" evidence="9">
    <location>
        <begin position="417"/>
        <end position="456"/>
    </location>
</feature>
<dbReference type="KEGG" id="fcy:FRACYDRAFT_251007"/>
<dbReference type="SUPFAM" id="SSF117281">
    <property type="entry name" value="Kelch motif"/>
    <property type="match status" value="1"/>
</dbReference>
<feature type="compositionally biased region" description="Low complexity" evidence="9">
    <location>
        <begin position="17"/>
        <end position="27"/>
    </location>
</feature>
<dbReference type="InterPro" id="IPR015915">
    <property type="entry name" value="Kelch-typ_b-propeller"/>
</dbReference>
<dbReference type="InParanoid" id="A0A1E7EP76"/>
<evidence type="ECO:0000256" key="8">
    <source>
        <dbReference type="ARBA" id="ARBA00049202"/>
    </source>
</evidence>
<dbReference type="SUPFAM" id="SSF111278">
    <property type="entry name" value="SSo0622-like"/>
    <property type="match status" value="1"/>
</dbReference>
<comment type="similarity">
    <text evidence="1">Belongs to the TYW3 family.</text>
</comment>
<dbReference type="AlphaFoldDB" id="A0A1E7EP76"/>
<dbReference type="PANTHER" id="PTHR48418:SF1">
    <property type="entry name" value="TRNA WYBUTOSINE-SYNTHESIZING PROTEIN 3"/>
    <property type="match status" value="1"/>
</dbReference>
<keyword evidence="5" id="KW-0949">S-adenosyl-L-methionine</keyword>
<evidence type="ECO:0000313" key="12">
    <source>
        <dbReference type="Proteomes" id="UP000095751"/>
    </source>
</evidence>
<dbReference type="Gene3D" id="2.120.10.80">
    <property type="entry name" value="Kelch-type beta propeller"/>
    <property type="match status" value="1"/>
</dbReference>
<dbReference type="InterPro" id="IPR003827">
    <property type="entry name" value="tRNA_yW-synthesising"/>
</dbReference>
<evidence type="ECO:0000256" key="7">
    <source>
        <dbReference type="ARBA" id="ARBA00030554"/>
    </source>
</evidence>
<proteinExistence type="inferred from homology"/>
<keyword evidence="3" id="KW-0489">Methyltransferase</keyword>
<dbReference type="PANTHER" id="PTHR48418">
    <property type="entry name" value="TRNA WYBUTOSINE-SYNTHESIZING PROTEIN 3"/>
    <property type="match status" value="1"/>
</dbReference>
<dbReference type="GO" id="GO:0008168">
    <property type="term" value="F:methyltransferase activity"/>
    <property type="evidence" value="ECO:0007669"/>
    <property type="project" value="UniProtKB-KW"/>
</dbReference>
<keyword evidence="6" id="KW-0819">tRNA processing</keyword>
<feature type="region of interest" description="Disordered" evidence="9">
    <location>
        <begin position="128"/>
        <end position="153"/>
    </location>
</feature>
<feature type="domain" description="tRNA wybutosine-synthesizing protein" evidence="10">
    <location>
        <begin position="87"/>
        <end position="279"/>
    </location>
</feature>
<sequence>MVDDSRTKNDDDVAGTQQQQQQQQQQQHTKNYDGHLPLHWLQPIDDKTESILPSFRDLQQKTHQTLYGSDTPIQLLGRRQAVISIPRDKSPIGSVDPPIQHLVDLINCHSRFCTLSSCSGRMSLFDPNGRSSSGSNNNGNGNGNNDDDDGKFTEASGKGRGSWILLHPYMILLHIAAASLNDGRKLLTIALNLGFRESGLVVTDKRVTVAIRSNSLSTATPLFPPTYTTNNNDNNTNTNANATLPCVVPVSYLRFLVEDANTRLEANWNLLDRLYRSIESTLFEIQSVPPPITIIPRHSNTNRNIPPLNLWNAAAATVMVTTTTSTADVAATIATTTATAATSDSQMTPTPTTTKQQLWIAGGYGCGPTSSKITTTASIAAKRSSTLYKLERELMSCDAAHGDNDGGVWQEQWQAYDRPSNNDDDNNDNDNSYLYLPTVPSPSHSKQEIALNSNNSNKKRRTRLGVRWFQDEEKFPDLQGMTSCRLEESGLVLFWGGRKGPTKPSLAETIYVFENSSNTCVRFGTVIDVRGDLPRSRWGHGLVPLSTGNRAILMGGCNMEDGAVDDVFVLHLCTEDQPQKPGGRDSNDDSNDDANGYFYWERLSIRLPTPRFHFGSALLKRDTIVVVGGLQSTQQLLQPFEHDNDETTTTIWACRFGDSKKKKKNKICIPSTKATVVPIDPHGCSPLNSDTRSLFGTACCTMMSNNLLVITGGIQHGKSIKSTPLQAYWISNNESSSSKVSKLRLQRIALGYDHNSMNHQQVDRKSTTVPIDFGSLVHHCCITISDNEFLLVGGGVASFAFGECYARSHHILIDTNNSRGSSTDDHGTQNSLSNLSVRTTKKSILDSDNLPCQTGDSKTSNGEAAEMTNVVYVAPKHARQAKNTLHQKGWLDKRYRMIKVMTTAVNTPGKENNEEKIEAAASSQQLIVVPISVPFTEVLSVCNEWIIDHGQKEMPFSTSQYASKSN</sequence>
<evidence type="ECO:0000256" key="9">
    <source>
        <dbReference type="SAM" id="MobiDB-lite"/>
    </source>
</evidence>
<dbReference type="EC" id="2.1.1.282" evidence="2"/>
<dbReference type="Pfam" id="PF02676">
    <property type="entry name" value="TYW3"/>
    <property type="match status" value="1"/>
</dbReference>
<evidence type="ECO:0000256" key="6">
    <source>
        <dbReference type="ARBA" id="ARBA00022694"/>
    </source>
</evidence>
<feature type="region of interest" description="Disordered" evidence="9">
    <location>
        <begin position="1"/>
        <end position="30"/>
    </location>
</feature>
<feature type="compositionally biased region" description="Basic and acidic residues" evidence="9">
    <location>
        <begin position="1"/>
        <end position="11"/>
    </location>
</feature>
<feature type="compositionally biased region" description="Low complexity" evidence="9">
    <location>
        <begin position="128"/>
        <end position="139"/>
    </location>
</feature>
<organism evidence="11 12">
    <name type="scientific">Fragilariopsis cylindrus CCMP1102</name>
    <dbReference type="NCBI Taxonomy" id="635003"/>
    <lineage>
        <taxon>Eukaryota</taxon>
        <taxon>Sar</taxon>
        <taxon>Stramenopiles</taxon>
        <taxon>Ochrophyta</taxon>
        <taxon>Bacillariophyta</taxon>
        <taxon>Bacillariophyceae</taxon>
        <taxon>Bacillariophycidae</taxon>
        <taxon>Bacillariales</taxon>
        <taxon>Bacillariaceae</taxon>
        <taxon>Fragilariopsis</taxon>
    </lineage>
</organism>
<accession>A0A1E7EP76</accession>
<evidence type="ECO:0000313" key="11">
    <source>
        <dbReference type="EMBL" id="OEU07586.1"/>
    </source>
</evidence>
<evidence type="ECO:0000256" key="2">
    <source>
        <dbReference type="ARBA" id="ARBA00012750"/>
    </source>
</evidence>
<gene>
    <name evidence="11" type="ORF">FRACYDRAFT_251007</name>
</gene>
<evidence type="ECO:0000256" key="3">
    <source>
        <dbReference type="ARBA" id="ARBA00022603"/>
    </source>
</evidence>
<evidence type="ECO:0000256" key="1">
    <source>
        <dbReference type="ARBA" id="ARBA00008569"/>
    </source>
</evidence>
<evidence type="ECO:0000259" key="10">
    <source>
        <dbReference type="Pfam" id="PF02676"/>
    </source>
</evidence>
<dbReference type="InterPro" id="IPR036602">
    <property type="entry name" value="tRNA_yW-synthesising-like_sf"/>
</dbReference>
<comment type="catalytic activity">
    <reaction evidence="8">
        <text>4-demethyl-7-[(3S)-3-amino-3-carboxypropyl]wyosine(37) in tRNA(Phe) + S-adenosyl-L-methionine = 7-[(3S)-3-amino-3-carboxypropyl]wyosine(37) in tRNA(Phe) + S-adenosyl-L-homocysteine + H(+)</text>
        <dbReference type="Rhea" id="RHEA:36635"/>
        <dbReference type="Rhea" id="RHEA-COMP:10378"/>
        <dbReference type="Rhea" id="RHEA-COMP:10379"/>
        <dbReference type="ChEBI" id="CHEBI:15378"/>
        <dbReference type="ChEBI" id="CHEBI:57856"/>
        <dbReference type="ChEBI" id="CHEBI:59789"/>
        <dbReference type="ChEBI" id="CHEBI:73543"/>
        <dbReference type="ChEBI" id="CHEBI:73550"/>
        <dbReference type="EC" id="2.1.1.282"/>
    </reaction>
</comment>
<name>A0A1E7EP76_9STRA</name>
<dbReference type="Proteomes" id="UP000095751">
    <property type="component" value="Unassembled WGS sequence"/>
</dbReference>
<dbReference type="GO" id="GO:0008033">
    <property type="term" value="P:tRNA processing"/>
    <property type="evidence" value="ECO:0007669"/>
    <property type="project" value="UniProtKB-KW"/>
</dbReference>
<evidence type="ECO:0000256" key="5">
    <source>
        <dbReference type="ARBA" id="ARBA00022691"/>
    </source>
</evidence>
<dbReference type="EMBL" id="KV784385">
    <property type="protein sequence ID" value="OEU07586.1"/>
    <property type="molecule type" value="Genomic_DNA"/>
</dbReference>
<dbReference type="Gene3D" id="3.30.1960.10">
    <property type="entry name" value="tRNA wybutosine-synthesizing-like"/>
    <property type="match status" value="1"/>
</dbReference>
<dbReference type="GO" id="GO:0032259">
    <property type="term" value="P:methylation"/>
    <property type="evidence" value="ECO:0007669"/>
    <property type="project" value="UniProtKB-KW"/>
</dbReference>
<keyword evidence="12" id="KW-1185">Reference proteome</keyword>
<evidence type="ECO:0000256" key="4">
    <source>
        <dbReference type="ARBA" id="ARBA00022679"/>
    </source>
</evidence>
<dbReference type="OrthoDB" id="48625at2759"/>
<protein>
    <recommendedName>
        <fullName evidence="2">tRNA(Phe) 7-[(3-amino-3-carboxypropyl)-4-demethylwyosine(37)-N(4)]-methyltransferase</fullName>
        <ecNumber evidence="2">2.1.1.282</ecNumber>
    </recommendedName>
    <alternativeName>
        <fullName evidence="7">tRNA(Phe) 7-((3-amino-3-carboxypropyl)-4-demethylwyosine(37)-N(4))-methyltransferase</fullName>
    </alternativeName>
</protein>
<reference evidence="11 12" key="1">
    <citation type="submission" date="2016-09" db="EMBL/GenBank/DDBJ databases">
        <title>Extensive genetic diversity and differential bi-allelic expression allows diatom success in the polar Southern Ocean.</title>
        <authorList>
            <consortium name="DOE Joint Genome Institute"/>
            <person name="Mock T."/>
            <person name="Otillar R.P."/>
            <person name="Strauss J."/>
            <person name="Dupont C."/>
            <person name="Frickenhaus S."/>
            <person name="Maumus F."/>
            <person name="Mcmullan M."/>
            <person name="Sanges R."/>
            <person name="Schmutz J."/>
            <person name="Toseland A."/>
            <person name="Valas R."/>
            <person name="Veluchamy A."/>
            <person name="Ward B.J."/>
            <person name="Allen A."/>
            <person name="Barry K."/>
            <person name="Falciatore A."/>
            <person name="Ferrante M."/>
            <person name="Fortunato A.E."/>
            <person name="Gloeckner G."/>
            <person name="Gruber A."/>
            <person name="Hipkin R."/>
            <person name="Janech M."/>
            <person name="Kroth P."/>
            <person name="Leese F."/>
            <person name="Lindquist E."/>
            <person name="Lyon B.R."/>
            <person name="Martin J."/>
            <person name="Mayer C."/>
            <person name="Parker M."/>
            <person name="Quesneville H."/>
            <person name="Raymond J."/>
            <person name="Uhlig C."/>
            <person name="Valentin K.U."/>
            <person name="Worden A.Z."/>
            <person name="Armbrust E.V."/>
            <person name="Bowler C."/>
            <person name="Green B."/>
            <person name="Moulton V."/>
            <person name="Van Oosterhout C."/>
            <person name="Grigoriev I."/>
        </authorList>
    </citation>
    <scope>NUCLEOTIDE SEQUENCE [LARGE SCALE GENOMIC DNA]</scope>
    <source>
        <strain evidence="11 12">CCMP1102</strain>
    </source>
</reference>